<evidence type="ECO:0000259" key="5">
    <source>
        <dbReference type="Pfam" id="PF00892"/>
    </source>
</evidence>
<dbReference type="InterPro" id="IPR005835">
    <property type="entry name" value="NTP_transferase_dom"/>
</dbReference>
<reference evidence="6" key="1">
    <citation type="submission" date="2021-01" db="EMBL/GenBank/DDBJ databases">
        <title>Phytophthora aleatoria, a newly-described species from Pinus radiata is distinct from Phytophthora cactorum isolates based on comparative genomics.</title>
        <authorList>
            <person name="Mcdougal R."/>
            <person name="Panda P."/>
            <person name="Williams N."/>
            <person name="Studholme D.J."/>
        </authorList>
    </citation>
    <scope>NUCLEOTIDE SEQUENCE</scope>
    <source>
        <strain evidence="6">NZFS 4037</strain>
    </source>
</reference>
<keyword evidence="3" id="KW-1133">Transmembrane helix</keyword>
<evidence type="ECO:0008006" key="8">
    <source>
        <dbReference type="Google" id="ProtNLM"/>
    </source>
</evidence>
<feature type="compositionally biased region" description="Polar residues" evidence="2">
    <location>
        <begin position="596"/>
        <end position="612"/>
    </location>
</feature>
<feature type="domain" description="Nucleotidyl transferase" evidence="4">
    <location>
        <begin position="305"/>
        <end position="421"/>
    </location>
</feature>
<proteinExistence type="predicted"/>
<feature type="transmembrane region" description="Helical" evidence="3">
    <location>
        <begin position="912"/>
        <end position="935"/>
    </location>
</feature>
<feature type="transmembrane region" description="Helical" evidence="3">
    <location>
        <begin position="995"/>
        <end position="1012"/>
    </location>
</feature>
<feature type="transmembrane region" description="Helical" evidence="3">
    <location>
        <begin position="1019"/>
        <end position="1041"/>
    </location>
</feature>
<evidence type="ECO:0000313" key="6">
    <source>
        <dbReference type="EMBL" id="KAG6975455.1"/>
    </source>
</evidence>
<gene>
    <name evidence="6" type="ORF">JG688_00002371</name>
</gene>
<feature type="domain" description="EamA" evidence="5">
    <location>
        <begin position="766"/>
        <end position="899"/>
    </location>
</feature>
<evidence type="ECO:0000256" key="3">
    <source>
        <dbReference type="SAM" id="Phobius"/>
    </source>
</evidence>
<dbReference type="Pfam" id="PF00892">
    <property type="entry name" value="EamA"/>
    <property type="match status" value="2"/>
</dbReference>
<dbReference type="EMBL" id="JAENGY010000062">
    <property type="protein sequence ID" value="KAG6975455.1"/>
    <property type="molecule type" value="Genomic_DNA"/>
</dbReference>
<evidence type="ECO:0000256" key="1">
    <source>
        <dbReference type="SAM" id="Coils"/>
    </source>
</evidence>
<name>A0A8J5M8T3_9STRA</name>
<feature type="region of interest" description="Disordered" evidence="2">
    <location>
        <begin position="254"/>
        <end position="283"/>
    </location>
</feature>
<dbReference type="Pfam" id="PF00483">
    <property type="entry name" value="NTP_transferase"/>
    <property type="match status" value="1"/>
</dbReference>
<keyword evidence="3" id="KW-0812">Transmembrane</keyword>
<dbReference type="AlphaFoldDB" id="A0A8J5M8T3"/>
<feature type="region of interest" description="Disordered" evidence="2">
    <location>
        <begin position="596"/>
        <end position="636"/>
    </location>
</feature>
<dbReference type="Proteomes" id="UP000709295">
    <property type="component" value="Unassembled WGS sequence"/>
</dbReference>
<feature type="coiled-coil region" evidence="1">
    <location>
        <begin position="16"/>
        <end position="84"/>
    </location>
</feature>
<feature type="transmembrane region" description="Helical" evidence="3">
    <location>
        <begin position="797"/>
        <end position="817"/>
    </location>
</feature>
<keyword evidence="7" id="KW-1185">Reference proteome</keyword>
<dbReference type="PANTHER" id="PTHR22911">
    <property type="entry name" value="ACYL-MALONYL CONDENSING ENZYME-RELATED"/>
    <property type="match status" value="1"/>
</dbReference>
<feature type="domain" description="EamA" evidence="5">
    <location>
        <begin position="918"/>
        <end position="1064"/>
    </location>
</feature>
<feature type="transmembrane region" description="Helical" evidence="3">
    <location>
        <begin position="1047"/>
        <end position="1065"/>
    </location>
</feature>
<keyword evidence="1" id="KW-0175">Coiled coil</keyword>
<evidence type="ECO:0000313" key="7">
    <source>
        <dbReference type="Proteomes" id="UP000709295"/>
    </source>
</evidence>
<feature type="transmembrane region" description="Helical" evidence="3">
    <location>
        <begin position="829"/>
        <end position="851"/>
    </location>
</feature>
<dbReference type="InterPro" id="IPR000620">
    <property type="entry name" value="EamA_dom"/>
</dbReference>
<feature type="transmembrane region" description="Helical" evidence="3">
    <location>
        <begin position="883"/>
        <end position="900"/>
    </location>
</feature>
<dbReference type="GO" id="GO:0016020">
    <property type="term" value="C:membrane"/>
    <property type="evidence" value="ECO:0007669"/>
    <property type="project" value="InterPro"/>
</dbReference>
<accession>A0A8J5M8T3</accession>
<protein>
    <recommendedName>
        <fullName evidence="8">Drug/Metabolite Transporter (DMT) Superfamily</fullName>
    </recommendedName>
</protein>
<feature type="transmembrane region" description="Helical" evidence="3">
    <location>
        <begin position="947"/>
        <end position="968"/>
    </location>
</feature>
<evidence type="ECO:0000256" key="2">
    <source>
        <dbReference type="SAM" id="MobiDB-lite"/>
    </source>
</evidence>
<organism evidence="6 7">
    <name type="scientific">Phytophthora aleatoria</name>
    <dbReference type="NCBI Taxonomy" id="2496075"/>
    <lineage>
        <taxon>Eukaryota</taxon>
        <taxon>Sar</taxon>
        <taxon>Stramenopiles</taxon>
        <taxon>Oomycota</taxon>
        <taxon>Peronosporomycetes</taxon>
        <taxon>Peronosporales</taxon>
        <taxon>Peronosporaceae</taxon>
        <taxon>Phytophthora</taxon>
    </lineage>
</organism>
<dbReference type="PANTHER" id="PTHR22911:SF137">
    <property type="entry name" value="SOLUTE CARRIER FAMILY 35 MEMBER G2-RELATED"/>
    <property type="match status" value="1"/>
</dbReference>
<sequence>MGSKQSALKKEVAALQQEARKRSAMHQEELAAAAKEKRQLQAKIDELQAIVKWQRHSAQAKEEAELAKNEAREREERMKALKWELSTGVAVFFVLDACRSELEAERRLVTAAICRVIEECSCIAEGDASAEWDNNQYSYNNNYKSASSTSIPGEKIRNNKLCSWFASQPKASDHRRPLRPPRLLYLLILHSSSAMEGRERLQIDTEVPSNVYALDLHKLSELAHIPEAELVRGMQSEDAVDMQGVVVNRGQEVPFEAVGKTPEDDEDADSPYHHGSPSSAGEDAGVKQVLLTAASSTMCLDGSDTPKCLIMLGEYTLIEHILAQLFVAGMERVVIIISYFGHEIMEHVKESFLYSKLQVEFLNLGEETPYGHARTLLSAREMFTKPFLIHTADHIFDRAIISRMAHFELDGCVACVLVDADKEKLKGLPSTAGKVLLDSTNGTIRKIGRGLKQFDAIDAGLFLTTGRLFAALEMLAYEKPKFSLAEALNVLRPSYGLKYLETDGDAWLSVETQAQLDAIVANDSVASLSPWPVFVAKAPEEKAPSRPLTPGGKNVFLAVSAADDDSMLRAVDAHVRQSADVFEGFVVGVNQLQEVDDATNSGPTGASVQAHETTPLLGASERSPSRHDRQGPHVPLAIRRKRSSFLEQAEDSFVLSIPFEQPPNVTVDISTSHGQHGVPSVMERNAYLIELPQVTTTGGGPGAVQETSQQFVLAVPDSDTLYKRPGLLRRLSSLPSDVKDIAVETVELRNGTMELQLLVKRQVPIIGYVLLLAALFTISSMGAALDLQRNVDPFMKLFWRTTASLIVFIPLAGAALYDQGLPQFSTRNMILFLTCSLSYAVFLMTFLWSLSHTSIDHAYIFNNCHSLLMVVGRLLLGRYVSQFEGLGTAIGVIGGALTTLDHPQASSSGVEVVQVSLAGDLVALVGAVGGALYLITAKKLRTEMDISIMFVGMFTLLALLIFPVFSLLEIPFDASRDPDMGLFGWLDPSRAASEAYIVLVCTLIGTLGYIAVMKYFAPIVVSVVMLVEPVLAAFMGVAVGVDVFPGLLTIAGSLLIIAGTAMVIVSNSSKTQTIDATPAMSSTSTALPRGLSSATAAGLKLPQTTTPTTNLRYV</sequence>
<evidence type="ECO:0000259" key="4">
    <source>
        <dbReference type="Pfam" id="PF00483"/>
    </source>
</evidence>
<comment type="caution">
    <text evidence="6">The sequence shown here is derived from an EMBL/GenBank/DDBJ whole genome shotgun (WGS) entry which is preliminary data.</text>
</comment>
<feature type="transmembrane region" description="Helical" evidence="3">
    <location>
        <begin position="765"/>
        <end position="785"/>
    </location>
</feature>
<keyword evidence="3" id="KW-0472">Membrane</keyword>